<evidence type="ECO:0000313" key="2">
    <source>
        <dbReference type="Proteomes" id="UP000664096"/>
    </source>
</evidence>
<comment type="caution">
    <text evidence="1">The sequence shown here is derived from an EMBL/GenBank/DDBJ whole genome shotgun (WGS) entry which is preliminary data.</text>
</comment>
<proteinExistence type="predicted"/>
<dbReference type="RefSeq" id="WP_207141198.1">
    <property type="nucleotide sequence ID" value="NZ_JAEKJZ010000002.1"/>
</dbReference>
<gene>
    <name evidence="1" type="ORF">JF539_13530</name>
</gene>
<name>A0A939EFS3_9HYPH</name>
<reference evidence="1" key="1">
    <citation type="submission" date="2020-12" db="EMBL/GenBank/DDBJ databases">
        <title>Oil enriched cultivation method for isolating marine PHA-producing bacteria.</title>
        <authorList>
            <person name="Zheng W."/>
            <person name="Yu S."/>
            <person name="Huang Y."/>
        </authorList>
    </citation>
    <scope>NUCLEOTIDE SEQUENCE</scope>
    <source>
        <strain evidence="1">SY-2-12</strain>
    </source>
</reference>
<dbReference type="Proteomes" id="UP000664096">
    <property type="component" value="Unassembled WGS sequence"/>
</dbReference>
<sequence length="323" mass="35268">MGSDYFQQAADAAGKAFTDLGDTLEKKALSTLQSKNADGIPAHPLANMANAHLRKDKSSAALLQAAIDHLTAKAKTSAAFTAEDKAFMKSLYESFWYGGTYKGYYEAAILANHYVNGGGARLFINADCYIGSVIVRDTMAAMVDYLKSKGIPATGHIELVSSNPQFLGSSAASGLKRKGRKLNSQGYILPEGALLTEQDNLRLKNADHRFFLKVTARKTGRIQSLKDTLTGLNNSWNSGLQGNIHAALGIGATETSIEKLKTLNDDYALYWSVESLYDFEPFPKPYYTNLPIAQGVVLKLPDGLSHYLTKVGVAKDFHYYSEW</sequence>
<dbReference type="EMBL" id="JAEKJZ010000002">
    <property type="protein sequence ID" value="MBN9671363.1"/>
    <property type="molecule type" value="Genomic_DNA"/>
</dbReference>
<dbReference type="AlphaFoldDB" id="A0A939EFS3"/>
<evidence type="ECO:0000313" key="1">
    <source>
        <dbReference type="EMBL" id="MBN9671363.1"/>
    </source>
</evidence>
<protein>
    <submittedName>
        <fullName evidence="1">Uncharacterized protein</fullName>
    </submittedName>
</protein>
<accession>A0A939EFS3</accession>
<organism evidence="1 2">
    <name type="scientific">Roseibium aggregatum</name>
    <dbReference type="NCBI Taxonomy" id="187304"/>
    <lineage>
        <taxon>Bacteria</taxon>
        <taxon>Pseudomonadati</taxon>
        <taxon>Pseudomonadota</taxon>
        <taxon>Alphaproteobacteria</taxon>
        <taxon>Hyphomicrobiales</taxon>
        <taxon>Stappiaceae</taxon>
        <taxon>Roseibium</taxon>
    </lineage>
</organism>